<dbReference type="Gene3D" id="3.90.1410.10">
    <property type="entry name" value="set domain protein methyltransferase, domain 1"/>
    <property type="match status" value="1"/>
</dbReference>
<dbReference type="Proteomes" id="UP000186303">
    <property type="component" value="Chromosome 1"/>
</dbReference>
<dbReference type="PROSITE" id="PS50280">
    <property type="entry name" value="SET"/>
    <property type="match status" value="1"/>
</dbReference>
<dbReference type="InterPro" id="IPR046341">
    <property type="entry name" value="SET_dom_sf"/>
</dbReference>
<organism evidence="2 3">
    <name type="scientific">Malassezia sympodialis (strain ATCC 42132)</name>
    <name type="common">Atopic eczema-associated yeast</name>
    <dbReference type="NCBI Taxonomy" id="1230383"/>
    <lineage>
        <taxon>Eukaryota</taxon>
        <taxon>Fungi</taxon>
        <taxon>Dikarya</taxon>
        <taxon>Basidiomycota</taxon>
        <taxon>Ustilaginomycotina</taxon>
        <taxon>Malasseziomycetes</taxon>
        <taxon>Malasseziales</taxon>
        <taxon>Malasseziaceae</taxon>
        <taxon>Malassezia</taxon>
    </lineage>
</organism>
<gene>
    <name evidence="2" type="ORF">MSYG_0205</name>
</gene>
<reference evidence="3" key="1">
    <citation type="journal article" date="2017" name="Nucleic Acids Res.">
        <title>Proteogenomics produces comprehensive and highly accurate protein-coding gene annotation in a complete genome assembly of Malassezia sympodialis.</title>
        <authorList>
            <person name="Zhu Y."/>
            <person name="Engstroem P.G."/>
            <person name="Tellgren-Roth C."/>
            <person name="Baudo C.D."/>
            <person name="Kennell J.C."/>
            <person name="Sun S."/>
            <person name="Billmyre R.B."/>
            <person name="Schroeder M.S."/>
            <person name="Andersson A."/>
            <person name="Holm T."/>
            <person name="Sigurgeirsson B."/>
            <person name="Wu G."/>
            <person name="Sankaranarayanan S.R."/>
            <person name="Siddharthan R."/>
            <person name="Sanyal K."/>
            <person name="Lundeberg J."/>
            <person name="Nystedt B."/>
            <person name="Boekhout T."/>
            <person name="Dawson T.L. Jr."/>
            <person name="Heitman J."/>
            <person name="Scheynius A."/>
            <person name="Lehtioe J."/>
        </authorList>
    </citation>
    <scope>NUCLEOTIDE SEQUENCE [LARGE SCALE GENOMIC DNA]</scope>
    <source>
        <strain evidence="3">ATCC 42132</strain>
    </source>
</reference>
<dbReference type="InterPro" id="IPR001214">
    <property type="entry name" value="SET_dom"/>
</dbReference>
<dbReference type="PANTHER" id="PTHR13271">
    <property type="entry name" value="UNCHARACTERIZED PUTATIVE METHYLTRANSFERASE"/>
    <property type="match status" value="1"/>
</dbReference>
<dbReference type="EMBL" id="LT671821">
    <property type="protein sequence ID" value="SHO75872.1"/>
    <property type="molecule type" value="Genomic_DNA"/>
</dbReference>
<name>A0A1M8A099_MALS4</name>
<keyword evidence="2" id="KW-0808">Transferase</keyword>
<dbReference type="OrthoDB" id="441812at2759"/>
<proteinExistence type="predicted"/>
<evidence type="ECO:0000259" key="1">
    <source>
        <dbReference type="PROSITE" id="PS50280"/>
    </source>
</evidence>
<dbReference type="PANTHER" id="PTHR13271:SF34">
    <property type="entry name" value="N-LYSINE METHYLTRANSFERASE SETD6"/>
    <property type="match status" value="1"/>
</dbReference>
<sequence>MWRKGRLSGLDKRRNLARVAVMEPLCAWLRAGNIWYDPRLELVRTDADEDMQGSSAPGTLAVIARACIRPGTVVARIPCVSLLCVPYCALFKLPLCKKALKICKPSLCLALCVLYEQLLGSSSRFDKYLRHCSPVSLPSTDGAWEDDSFFAYTEAWHRLKRRQHAYQEGLDYPGTCRMELHDFWQAWAQPILGQALTHTPRFDEFLSAFSIVSSRAFIIDLFHGLCLVPVADLFNHSAPNNVQVESESEVCMQCGSATHIFCNQRPCDVHLGQVEIRCTATIEEGDEVMNSYGDLGNAELLCQYGFSLPFKTGWDRCSWDIRVPYERRLVASLLCVPESILCEDLTKLEPVEKSEFQLRHMEDGIAPCYEDQGAVYDMAPLSHPHDRLCPLFVDGHGRASWPLWRLCLCSNTKICHVDEILRDPMLPEWERLWSSTHDPRVDARITAACTVMQRLCGYRLEQLYVNSHEKDVSQALESDGHYVRRSIVYHALQDMDMLRACWTRYAPPSG</sequence>
<dbReference type="GO" id="GO:0005634">
    <property type="term" value="C:nucleus"/>
    <property type="evidence" value="ECO:0007669"/>
    <property type="project" value="TreeGrafter"/>
</dbReference>
<dbReference type="STRING" id="1230383.A0A1M8A099"/>
<keyword evidence="3" id="KW-1185">Reference proteome</keyword>
<protein>
    <submittedName>
        <fullName evidence="2">Similar to S.cerevisiae protein RKM3 (Ribosomal lysine methyltransferase)</fullName>
    </submittedName>
</protein>
<dbReference type="AlphaFoldDB" id="A0A1M8A099"/>
<dbReference type="OMA" id="RCSWDIR"/>
<dbReference type="SUPFAM" id="SSF82199">
    <property type="entry name" value="SET domain"/>
    <property type="match status" value="1"/>
</dbReference>
<feature type="domain" description="SET" evidence="1">
    <location>
        <begin position="38"/>
        <end position="293"/>
    </location>
</feature>
<dbReference type="VEuPathDB" id="FungiDB:MSYG_0205"/>
<dbReference type="InterPro" id="IPR050600">
    <property type="entry name" value="SETD3_SETD6_MTase"/>
</dbReference>
<dbReference type="GO" id="GO:0016279">
    <property type="term" value="F:protein-lysine N-methyltransferase activity"/>
    <property type="evidence" value="ECO:0007669"/>
    <property type="project" value="TreeGrafter"/>
</dbReference>
<dbReference type="GO" id="GO:0032259">
    <property type="term" value="P:methylation"/>
    <property type="evidence" value="ECO:0007669"/>
    <property type="project" value="UniProtKB-KW"/>
</dbReference>
<keyword evidence="2" id="KW-0489">Methyltransferase</keyword>
<evidence type="ECO:0000313" key="2">
    <source>
        <dbReference type="EMBL" id="SHO75872.1"/>
    </source>
</evidence>
<dbReference type="CDD" id="cd10527">
    <property type="entry name" value="SET_LSMT"/>
    <property type="match status" value="1"/>
</dbReference>
<evidence type="ECO:0000313" key="3">
    <source>
        <dbReference type="Proteomes" id="UP000186303"/>
    </source>
</evidence>
<accession>A0A1M8A099</accession>